<comment type="caution">
    <text evidence="3">The sequence shown here is derived from an EMBL/GenBank/DDBJ whole genome shotgun (WGS) entry which is preliminary data.</text>
</comment>
<evidence type="ECO:0000256" key="1">
    <source>
        <dbReference type="SAM" id="MobiDB-lite"/>
    </source>
</evidence>
<feature type="transmembrane region" description="Helical" evidence="2">
    <location>
        <begin position="61"/>
        <end position="82"/>
    </location>
</feature>
<evidence type="ECO:0000256" key="2">
    <source>
        <dbReference type="SAM" id="Phobius"/>
    </source>
</evidence>
<keyword evidence="4" id="KW-1185">Reference proteome</keyword>
<sequence>MPNSQPSNSPISKNPQPTEKQPVKKENTFLNLGFNLILPILLLNKGKQWLGPYLEPYFENVAVGILLIAMTFPVAYFIYDYIKRSKYNVFSILGLISVLLTGGIGILEIPTEWFAVKEAAIPLLLGLAVLISLKTPYPLIRTLLYNPEIIDVDKVHQALVEHQSESAFEKLLVRCTWLLAASFLLSGVLNYFLARWIVVSPSGTDAFNSEVSKMMAWSWPVIAIPSMAIMMVALMQLLKGIKAMTGLELEDVLHGAQPKEEEA</sequence>
<organism evidence="3 4">
    <name type="scientific">Thalassobacterium maritimum</name>
    <dbReference type="NCBI Taxonomy" id="3041265"/>
    <lineage>
        <taxon>Bacteria</taxon>
        <taxon>Pseudomonadati</taxon>
        <taxon>Verrucomicrobiota</taxon>
        <taxon>Opitutia</taxon>
        <taxon>Puniceicoccales</taxon>
        <taxon>Coraliomargaritaceae</taxon>
        <taxon>Thalassobacterium</taxon>
    </lineage>
</organism>
<keyword evidence="2" id="KW-0472">Membrane</keyword>
<gene>
    <name evidence="3" type="ORF">QEH52_03345</name>
</gene>
<name>A0ABU1AQT9_9BACT</name>
<keyword evidence="2" id="KW-1133">Transmembrane helix</keyword>
<feature type="transmembrane region" description="Helical" evidence="2">
    <location>
        <begin position="89"/>
        <end position="107"/>
    </location>
</feature>
<reference evidence="3 4" key="1">
    <citation type="submission" date="2023-04" db="EMBL/GenBank/DDBJ databases">
        <title>A novel bacteria isolated from coastal sediment.</title>
        <authorList>
            <person name="Liu X.-J."/>
            <person name="Du Z.-J."/>
        </authorList>
    </citation>
    <scope>NUCLEOTIDE SEQUENCE [LARGE SCALE GENOMIC DNA]</scope>
    <source>
        <strain evidence="3 4">SDUM461003</strain>
    </source>
</reference>
<keyword evidence="2" id="KW-0812">Transmembrane</keyword>
<dbReference type="Proteomes" id="UP001225316">
    <property type="component" value="Unassembled WGS sequence"/>
</dbReference>
<evidence type="ECO:0000313" key="4">
    <source>
        <dbReference type="Proteomes" id="UP001225316"/>
    </source>
</evidence>
<protein>
    <recommendedName>
        <fullName evidence="5">MFS transporter</fullName>
    </recommendedName>
</protein>
<proteinExistence type="predicted"/>
<dbReference type="NCBIfam" id="NF041646">
    <property type="entry name" value="VC0807_fam"/>
    <property type="match status" value="1"/>
</dbReference>
<feature type="region of interest" description="Disordered" evidence="1">
    <location>
        <begin position="1"/>
        <end position="22"/>
    </location>
</feature>
<feature type="transmembrane region" description="Helical" evidence="2">
    <location>
        <begin position="217"/>
        <end position="238"/>
    </location>
</feature>
<evidence type="ECO:0000313" key="3">
    <source>
        <dbReference type="EMBL" id="MDQ8206528.1"/>
    </source>
</evidence>
<evidence type="ECO:0008006" key="5">
    <source>
        <dbReference type="Google" id="ProtNLM"/>
    </source>
</evidence>
<accession>A0ABU1AQT9</accession>
<dbReference type="EMBL" id="JARXHW010000004">
    <property type="protein sequence ID" value="MDQ8206528.1"/>
    <property type="molecule type" value="Genomic_DNA"/>
</dbReference>
<feature type="transmembrane region" description="Helical" evidence="2">
    <location>
        <begin position="113"/>
        <end position="133"/>
    </location>
</feature>
<feature type="transmembrane region" description="Helical" evidence="2">
    <location>
        <begin position="177"/>
        <end position="197"/>
    </location>
</feature>
<feature type="compositionally biased region" description="Polar residues" evidence="1">
    <location>
        <begin position="1"/>
        <end position="19"/>
    </location>
</feature>
<dbReference type="RefSeq" id="WP_308948621.1">
    <property type="nucleotide sequence ID" value="NZ_JARXHW010000004.1"/>
</dbReference>